<comment type="caution">
    <text evidence="9">The sequence shown here is derived from an EMBL/GenBank/DDBJ whole genome shotgun (WGS) entry which is preliminary data.</text>
</comment>
<evidence type="ECO:0000256" key="6">
    <source>
        <dbReference type="ARBA" id="ARBA00022989"/>
    </source>
</evidence>
<dbReference type="GO" id="GO:0005737">
    <property type="term" value="C:cytoplasm"/>
    <property type="evidence" value="ECO:0007669"/>
    <property type="project" value="TreeGrafter"/>
</dbReference>
<keyword evidence="10" id="KW-1185">Reference proteome</keyword>
<evidence type="ECO:0000256" key="3">
    <source>
        <dbReference type="ARBA" id="ARBA00022676"/>
    </source>
</evidence>
<dbReference type="Pfam" id="PF01697">
    <property type="entry name" value="Glyco_transf_92"/>
    <property type="match status" value="1"/>
</dbReference>
<gene>
    <name evidence="9" type="ORF">DGYR_LOCUS13136</name>
</gene>
<feature type="transmembrane region" description="Helical" evidence="8">
    <location>
        <begin position="20"/>
        <end position="39"/>
    </location>
</feature>
<dbReference type="GO" id="GO:0016020">
    <property type="term" value="C:membrane"/>
    <property type="evidence" value="ECO:0007669"/>
    <property type="project" value="UniProtKB-SubCell"/>
</dbReference>
<keyword evidence="7 8" id="KW-0472">Membrane</keyword>
<evidence type="ECO:0000256" key="7">
    <source>
        <dbReference type="ARBA" id="ARBA00023136"/>
    </source>
</evidence>
<reference evidence="9 10" key="1">
    <citation type="submission" date="2020-08" db="EMBL/GenBank/DDBJ databases">
        <authorList>
            <person name="Hejnol A."/>
        </authorList>
    </citation>
    <scope>NUCLEOTIDE SEQUENCE [LARGE SCALE GENOMIC DNA]</scope>
</reference>
<comment type="similarity">
    <text evidence="2 8">Belongs to the glycosyltransferase 92 family.</text>
</comment>
<dbReference type="OrthoDB" id="2526284at2759"/>
<proteinExistence type="inferred from homology"/>
<evidence type="ECO:0000256" key="8">
    <source>
        <dbReference type="RuleBase" id="RU366017"/>
    </source>
</evidence>
<evidence type="ECO:0000313" key="9">
    <source>
        <dbReference type="EMBL" id="CAD5125818.1"/>
    </source>
</evidence>
<evidence type="ECO:0000256" key="5">
    <source>
        <dbReference type="ARBA" id="ARBA00022692"/>
    </source>
</evidence>
<dbReference type="EC" id="2.4.1.-" evidence="8"/>
<sequence length="429" mass="50062">MMIKTLDKLFTKLFRAFLKFYKIILICVGLTWLVFGIAVTHYSKVRFGKGYANHLSIAKYSICPNTIPYPSVISPNGKKWIGNDRTYFFSAYYDYRENVTIVFGMLEVGTHDLYCLSWYSNNATVEVEKVSLLVIPDSHRPRYFEAIVKCPHTGKSLPTAVSIINNSCKPIVTFNINYYKVENKTEIHWCLSPIHAGRSIQFLEALVLHKLIGITKATIYSENQEVSQQLKKFDWITIIEWEVPMKDNEVQYHGQRSALNDCLYRNMFSARFIDFTDLDEIILPRRLNQTINYSNLLWKELNALQLSNRNRVAGFYFKSILFATARRIKSFASLTVTTKYDRSSDSRRKYIILPERVSHLTVHWVFAYSKFWVLCVDEIATLHHYRKCPNPRVNCCGRDNRRDSMSPDKFVLKLEDNIKQINRTLSANL</sequence>
<dbReference type="EMBL" id="CAJFCJ010000029">
    <property type="protein sequence ID" value="CAD5125818.1"/>
    <property type="molecule type" value="Genomic_DNA"/>
</dbReference>
<dbReference type="PANTHER" id="PTHR21461">
    <property type="entry name" value="GLYCOSYLTRANSFERASE FAMILY 92 PROTEIN"/>
    <property type="match status" value="1"/>
</dbReference>
<protein>
    <recommendedName>
        <fullName evidence="8">Glycosyltransferase family 92 protein</fullName>
        <ecNumber evidence="8">2.4.1.-</ecNumber>
    </recommendedName>
</protein>
<name>A0A7I8WCB4_9ANNE</name>
<keyword evidence="5 8" id="KW-0812">Transmembrane</keyword>
<evidence type="ECO:0000313" key="10">
    <source>
        <dbReference type="Proteomes" id="UP000549394"/>
    </source>
</evidence>
<keyword evidence="4 8" id="KW-0808">Transferase</keyword>
<accession>A0A7I8WCB4</accession>
<comment type="subcellular location">
    <subcellularLocation>
        <location evidence="1">Membrane</location>
        <topology evidence="1">Single-pass membrane protein</topology>
    </subcellularLocation>
</comment>
<dbReference type="PANTHER" id="PTHR21461:SF69">
    <property type="entry name" value="GLYCOSYLTRANSFERASE FAMILY 92 PROTEIN"/>
    <property type="match status" value="1"/>
</dbReference>
<organism evidence="9 10">
    <name type="scientific">Dimorphilus gyrociliatus</name>
    <dbReference type="NCBI Taxonomy" id="2664684"/>
    <lineage>
        <taxon>Eukaryota</taxon>
        <taxon>Metazoa</taxon>
        <taxon>Spiralia</taxon>
        <taxon>Lophotrochozoa</taxon>
        <taxon>Annelida</taxon>
        <taxon>Polychaeta</taxon>
        <taxon>Polychaeta incertae sedis</taxon>
        <taxon>Dinophilidae</taxon>
        <taxon>Dimorphilus</taxon>
    </lineage>
</organism>
<evidence type="ECO:0000256" key="2">
    <source>
        <dbReference type="ARBA" id="ARBA00007647"/>
    </source>
</evidence>
<dbReference type="Proteomes" id="UP000549394">
    <property type="component" value="Unassembled WGS sequence"/>
</dbReference>
<evidence type="ECO:0000256" key="4">
    <source>
        <dbReference type="ARBA" id="ARBA00022679"/>
    </source>
</evidence>
<keyword evidence="6 8" id="KW-1133">Transmembrane helix</keyword>
<dbReference type="AlphaFoldDB" id="A0A7I8WCB4"/>
<dbReference type="GO" id="GO:0016757">
    <property type="term" value="F:glycosyltransferase activity"/>
    <property type="evidence" value="ECO:0007669"/>
    <property type="project" value="UniProtKB-UniRule"/>
</dbReference>
<keyword evidence="3 8" id="KW-0328">Glycosyltransferase</keyword>
<dbReference type="InterPro" id="IPR008166">
    <property type="entry name" value="Glyco_transf_92"/>
</dbReference>
<evidence type="ECO:0000256" key="1">
    <source>
        <dbReference type="ARBA" id="ARBA00004167"/>
    </source>
</evidence>